<dbReference type="EMBL" id="BBZA01000085">
    <property type="protein sequence ID" value="GAP62815.1"/>
    <property type="molecule type" value="Genomic_DNA"/>
</dbReference>
<dbReference type="Proteomes" id="UP000037784">
    <property type="component" value="Unassembled WGS sequence"/>
</dbReference>
<feature type="region of interest" description="Disordered" evidence="1">
    <location>
        <begin position="1"/>
        <end position="42"/>
    </location>
</feature>
<dbReference type="InParanoid" id="A0A0M8K6K0"/>
<gene>
    <name evidence="2" type="ORF">ARMA_1238</name>
</gene>
<reference evidence="3" key="2">
    <citation type="submission" date="2015-08" db="EMBL/GenBank/DDBJ databases">
        <title>Draft Genome Sequence of a Heterotrophic Facultative Anaerobic Bacterium Ardenticatena maritima Strain 110S.</title>
        <authorList>
            <person name="Kawaichi S."/>
            <person name="Yoshida T."/>
            <person name="Sako Y."/>
            <person name="Nakamura R."/>
        </authorList>
    </citation>
    <scope>NUCLEOTIDE SEQUENCE [LARGE SCALE GENOMIC DNA]</scope>
    <source>
        <strain evidence="3">110S</strain>
    </source>
</reference>
<sequence>MSQQERRPYEPPQIIEELELTTRAGSPISKPDDELDLFGLGE</sequence>
<keyword evidence="3" id="KW-1185">Reference proteome</keyword>
<name>A0A0M8K6K0_9CHLR</name>
<evidence type="ECO:0000313" key="2">
    <source>
        <dbReference type="EMBL" id="GAP62815.1"/>
    </source>
</evidence>
<comment type="caution">
    <text evidence="2">The sequence shown here is derived from an EMBL/GenBank/DDBJ whole genome shotgun (WGS) entry which is preliminary data.</text>
</comment>
<reference evidence="2 3" key="1">
    <citation type="journal article" date="2015" name="Genome Announc.">
        <title>Draft Genome Sequence of a Heterotrophic Facultative Anaerobic Thermophilic Bacterium, Ardenticatena maritima Strain 110ST.</title>
        <authorList>
            <person name="Kawaichi S."/>
            <person name="Yoshida T."/>
            <person name="Sako Y."/>
            <person name="Nakamura R."/>
        </authorList>
    </citation>
    <scope>NUCLEOTIDE SEQUENCE [LARGE SCALE GENOMIC DNA]</scope>
    <source>
        <strain evidence="2 3">110S</strain>
    </source>
</reference>
<evidence type="ECO:0000313" key="3">
    <source>
        <dbReference type="Proteomes" id="UP000037784"/>
    </source>
</evidence>
<proteinExistence type="predicted"/>
<evidence type="ECO:0000256" key="1">
    <source>
        <dbReference type="SAM" id="MobiDB-lite"/>
    </source>
</evidence>
<accession>A0A0M8K6K0</accession>
<protein>
    <submittedName>
        <fullName evidence="2">Uncharacterized protein</fullName>
    </submittedName>
</protein>
<dbReference type="AlphaFoldDB" id="A0A0M8K6K0"/>
<organism evidence="2 3">
    <name type="scientific">Ardenticatena maritima</name>
    <dbReference type="NCBI Taxonomy" id="872965"/>
    <lineage>
        <taxon>Bacteria</taxon>
        <taxon>Bacillati</taxon>
        <taxon>Chloroflexota</taxon>
        <taxon>Ardenticatenia</taxon>
        <taxon>Ardenticatenales</taxon>
        <taxon>Ardenticatenaceae</taxon>
        <taxon>Ardenticatena</taxon>
    </lineage>
</organism>